<proteinExistence type="predicted"/>
<comment type="caution">
    <text evidence="1">The sequence shown here is derived from an EMBL/GenBank/DDBJ whole genome shotgun (WGS) entry which is preliminary data.</text>
</comment>
<accession>A0A5J9TJD8</accession>
<feature type="non-terminal residue" evidence="1">
    <location>
        <position position="1"/>
    </location>
</feature>
<dbReference type="OrthoDB" id="683777at2759"/>
<keyword evidence="2" id="KW-1185">Reference proteome</keyword>
<dbReference type="Proteomes" id="UP000324897">
    <property type="component" value="Chromosome 3"/>
</dbReference>
<sequence length="375" mass="41420">MLPAADDCPFSECLCRSLCSPRIRRVDACLPADAVDSPAWSVLVCITSMSDGDRSLLLHRFRVAHSGLGPEGLSLSLCLFSSEFDCSNIYKVCPPVPLTLHMNLAADASKSRGVALSCLPELPSKVGLLPTCPISAAGELWAPYLTGVHGPSKFVMQRLEKDAGRWVEVAAIDVPLRPQSRDMSTDSIPLIQGYAVVGDTILLSLYPYHLFFTFDCTTSSWAPVVTNEADNYIPIRYRGVYVKEDDTIYCLLGGVVYAYKLCVVKGEYRMAVPTFVDRARVCPMCKQGQGFLAHLSGRVMCSVWIGAKLRCNCDSKHVLITTFRVKGDDSGHLVHKGIEVLHCTSRLLDKLPSKYIPPTCYFEFSFLQYFLDGKH</sequence>
<evidence type="ECO:0000313" key="1">
    <source>
        <dbReference type="EMBL" id="TVU11536.1"/>
    </source>
</evidence>
<reference evidence="1 2" key="1">
    <citation type="journal article" date="2019" name="Sci. Rep.">
        <title>A high-quality genome of Eragrostis curvula grass provides insights into Poaceae evolution and supports new strategies to enhance forage quality.</title>
        <authorList>
            <person name="Carballo J."/>
            <person name="Santos B.A.C.M."/>
            <person name="Zappacosta D."/>
            <person name="Garbus I."/>
            <person name="Selva J.P."/>
            <person name="Gallo C.A."/>
            <person name="Diaz A."/>
            <person name="Albertini E."/>
            <person name="Caccamo M."/>
            <person name="Echenique V."/>
        </authorList>
    </citation>
    <scope>NUCLEOTIDE SEQUENCE [LARGE SCALE GENOMIC DNA]</scope>
    <source>
        <strain evidence="2">cv. Victoria</strain>
        <tissue evidence="1">Leaf</tissue>
    </source>
</reference>
<dbReference type="Gramene" id="TVU11536">
    <property type="protein sequence ID" value="TVU11536"/>
    <property type="gene ID" value="EJB05_45128"/>
</dbReference>
<gene>
    <name evidence="1" type="ORF">EJB05_45128</name>
</gene>
<protein>
    <recommendedName>
        <fullName evidence="3">F-box associated domain-containing protein</fullName>
    </recommendedName>
</protein>
<evidence type="ECO:0000313" key="2">
    <source>
        <dbReference type="Proteomes" id="UP000324897"/>
    </source>
</evidence>
<name>A0A5J9TJD8_9POAL</name>
<dbReference type="EMBL" id="RWGY01000039">
    <property type="protein sequence ID" value="TVU11536.1"/>
    <property type="molecule type" value="Genomic_DNA"/>
</dbReference>
<organism evidence="1 2">
    <name type="scientific">Eragrostis curvula</name>
    <name type="common">weeping love grass</name>
    <dbReference type="NCBI Taxonomy" id="38414"/>
    <lineage>
        <taxon>Eukaryota</taxon>
        <taxon>Viridiplantae</taxon>
        <taxon>Streptophyta</taxon>
        <taxon>Embryophyta</taxon>
        <taxon>Tracheophyta</taxon>
        <taxon>Spermatophyta</taxon>
        <taxon>Magnoliopsida</taxon>
        <taxon>Liliopsida</taxon>
        <taxon>Poales</taxon>
        <taxon>Poaceae</taxon>
        <taxon>PACMAD clade</taxon>
        <taxon>Chloridoideae</taxon>
        <taxon>Eragrostideae</taxon>
        <taxon>Eragrostidinae</taxon>
        <taxon>Eragrostis</taxon>
    </lineage>
</organism>
<evidence type="ECO:0008006" key="3">
    <source>
        <dbReference type="Google" id="ProtNLM"/>
    </source>
</evidence>
<dbReference type="AlphaFoldDB" id="A0A5J9TJD8"/>